<dbReference type="RefSeq" id="XP_009757933.1">
    <property type="nucleotide sequence ID" value="XM_009759631.1"/>
</dbReference>
<protein>
    <submittedName>
        <fullName evidence="2">Uncharacterized protein LOC104210685</fullName>
    </submittedName>
</protein>
<keyword evidence="1" id="KW-1185">Reference proteome</keyword>
<dbReference type="Gene3D" id="2.40.70.10">
    <property type="entry name" value="Acid Proteases"/>
    <property type="match status" value="1"/>
</dbReference>
<reference evidence="1" key="1">
    <citation type="journal article" date="2013" name="Genome Biol.">
        <title>Reference genomes and transcriptomes of Nicotiana sylvestris and Nicotiana tomentosiformis.</title>
        <authorList>
            <person name="Sierro N."/>
            <person name="Battey J.N."/>
            <person name="Ouadi S."/>
            <person name="Bovet L."/>
            <person name="Goepfert S."/>
            <person name="Bakaher N."/>
            <person name="Peitsch M.C."/>
            <person name="Ivanov N.V."/>
        </authorList>
    </citation>
    <scope>NUCLEOTIDE SEQUENCE [LARGE SCALE GENOMIC DNA]</scope>
</reference>
<dbReference type="AlphaFoldDB" id="A0A1U7UUP9"/>
<evidence type="ECO:0000313" key="2">
    <source>
        <dbReference type="RefSeq" id="XP_009757933.1"/>
    </source>
</evidence>
<dbReference type="CDD" id="cd00303">
    <property type="entry name" value="retropepsin_like"/>
    <property type="match status" value="1"/>
</dbReference>
<gene>
    <name evidence="2" type="primary">LOC104210685</name>
</gene>
<sequence length="272" mass="30557">MTAKDESDPSTRKSNAFCEFHQERGHKIENCIRLRQEVVQMLSQGHLKELLSDRGQANFACGREQPQGPPKLPSPARTIQMIINRGDGIEINHVKFTTTHNLKRSITHERIADTNVKRVMVDDGSGACIILPRVLVQLRLEDKIISRCITLRGFNNLVERNSGKIVLPFLDGGVTLEMTFHFMNQETAYNAIIGRPWIHAMQAVPSSLYQAIKFPPHGEYSAFEVSNAPHKNAMHRPRLHPHPATQRGKCGSIAISDVGTQTCRTDIHYQGP</sequence>
<dbReference type="Proteomes" id="UP000189701">
    <property type="component" value="Unplaced"/>
</dbReference>
<dbReference type="InterPro" id="IPR021109">
    <property type="entry name" value="Peptidase_aspartic_dom_sf"/>
</dbReference>
<name>A0A1U7UUP9_NICSY</name>
<proteinExistence type="predicted"/>
<dbReference type="PANTHER" id="PTHR33240:SF8">
    <property type="entry name" value="OS03G0439900 PROTEIN"/>
    <property type="match status" value="1"/>
</dbReference>
<reference evidence="2" key="2">
    <citation type="submission" date="2025-08" db="UniProtKB">
        <authorList>
            <consortium name="RefSeq"/>
        </authorList>
    </citation>
    <scope>IDENTIFICATION</scope>
    <source>
        <tissue evidence="2">Leaf</tissue>
    </source>
</reference>
<dbReference type="eggNOG" id="KOG0017">
    <property type="taxonomic scope" value="Eukaryota"/>
</dbReference>
<organism evidence="1 2">
    <name type="scientific">Nicotiana sylvestris</name>
    <name type="common">Wood tobacco</name>
    <name type="synonym">South American tobacco</name>
    <dbReference type="NCBI Taxonomy" id="4096"/>
    <lineage>
        <taxon>Eukaryota</taxon>
        <taxon>Viridiplantae</taxon>
        <taxon>Streptophyta</taxon>
        <taxon>Embryophyta</taxon>
        <taxon>Tracheophyta</taxon>
        <taxon>Spermatophyta</taxon>
        <taxon>Magnoliopsida</taxon>
        <taxon>eudicotyledons</taxon>
        <taxon>Gunneridae</taxon>
        <taxon>Pentapetalae</taxon>
        <taxon>asterids</taxon>
        <taxon>lamiids</taxon>
        <taxon>Solanales</taxon>
        <taxon>Solanaceae</taxon>
        <taxon>Nicotianoideae</taxon>
        <taxon>Nicotianeae</taxon>
        <taxon>Nicotiana</taxon>
    </lineage>
</organism>
<evidence type="ECO:0000313" key="1">
    <source>
        <dbReference type="Proteomes" id="UP000189701"/>
    </source>
</evidence>
<accession>A0A1U7UUP9</accession>
<dbReference type="PANTHER" id="PTHR33240">
    <property type="entry name" value="OS08G0508500 PROTEIN"/>
    <property type="match status" value="1"/>
</dbReference>